<sequence length="932" mass="104159">MASSFCCRPADASRSAWGNLALFCLLLAVLASPFPLRAEEPAGFLRGINLNGPPVTIDGHEWEGRDSKNYVCRDKAFESQGVNLTPATDVSRATMIRSSRWGGNRLELTNLPAGSCSLFLYVWEDNREETFAIAVNGQTVDPAYRSGEAGHWEKLGPWPANVIDGRIVITSKGGAANFSGVEIWTGPPAAVQVVSSAAAFRPEELAFFENRIRPLLIKHCYECHSADSDELQGDLLVDSRPTLLRGGLTGPAIVPGDLEHSLLIEAVRYQNDAMQMPPDAKLSAAEIADLEQWVKSGAADPRNDATRFERKRFDLAEARQFWSLRPIADPTPPAVQQADWPFSPIDQFVLAALEAKGWRPEADADKRTLLRRATFDLTGLPPSPEEIAAFLADDSPGAFERVVERLLESPRYGERWGRHWMDLVRYADTAGDNSDYPIPQAYLYRNYIINAFNADKPYDQFLREQLAGDLLPAENDAQRNEQTIATGYIASSRRFGSLFKYYPQHLTIEDTIDNLGRTMLGLTISCARCHDHKFDPISQDDYYALYGVFSSTRYPFPGIELDKKPRDFVPLWESGKPGSQLAYAVAEGKPADAKIHLRGEPKSPGDVAPRRFLEVLGGQTLAAEEARQSGRRQLADWITDPQNPLTARVMANRIWQHHFGNGLVKTPSDFGLRGQPPSHPELLDWLASRLQEDGWSIKQLHRRILLSRTYQLQSQAPGDATSAEAKPDTITEGPRALDPDNTWLSRFSRRRLDAEEVRDTLLLLSGQLDEQQPQAPHPFPPQDKWQYTQHHPFRDSYESNCRSVYLMTARLNARPFFTAFDGPDRNASTAARDSSVTTVQSLYLLNHPFVHDQAEKFAARLLAEESDPAARIEIAFARTLGRPPTPEETSFAATWLARFSEQQNTPNAGSDQAAWAGLARVLFRVNEFVYID</sequence>
<evidence type="ECO:0000313" key="5">
    <source>
        <dbReference type="EMBL" id="QDU92815.1"/>
    </source>
</evidence>
<dbReference type="PANTHER" id="PTHR35889:SF3">
    <property type="entry name" value="F-BOX DOMAIN-CONTAINING PROTEIN"/>
    <property type="match status" value="1"/>
</dbReference>
<feature type="domain" description="Cytochrome C Planctomycete-type" evidence="4">
    <location>
        <begin position="220"/>
        <end position="279"/>
    </location>
</feature>
<evidence type="ECO:0000313" key="6">
    <source>
        <dbReference type="Proteomes" id="UP000317648"/>
    </source>
</evidence>
<dbReference type="EMBL" id="CP036433">
    <property type="protein sequence ID" value="QDU92815.1"/>
    <property type="molecule type" value="Genomic_DNA"/>
</dbReference>
<feature type="region of interest" description="Disordered" evidence="1">
    <location>
        <begin position="711"/>
        <end position="738"/>
    </location>
</feature>
<dbReference type="KEGG" id="lcre:Pla8534_05880"/>
<organism evidence="5 6">
    <name type="scientific">Lignipirellula cremea</name>
    <dbReference type="NCBI Taxonomy" id="2528010"/>
    <lineage>
        <taxon>Bacteria</taxon>
        <taxon>Pseudomonadati</taxon>
        <taxon>Planctomycetota</taxon>
        <taxon>Planctomycetia</taxon>
        <taxon>Pirellulales</taxon>
        <taxon>Pirellulaceae</taxon>
        <taxon>Lignipirellula</taxon>
    </lineage>
</organism>
<evidence type="ECO:0000259" key="4">
    <source>
        <dbReference type="Pfam" id="PF07635"/>
    </source>
</evidence>
<dbReference type="InterPro" id="IPR022655">
    <property type="entry name" value="DUF1553"/>
</dbReference>
<dbReference type="GO" id="GO:0009055">
    <property type="term" value="F:electron transfer activity"/>
    <property type="evidence" value="ECO:0007669"/>
    <property type="project" value="InterPro"/>
</dbReference>
<dbReference type="InterPro" id="IPR011429">
    <property type="entry name" value="Cyt_c_Planctomycete-type"/>
</dbReference>
<dbReference type="Pfam" id="PF07587">
    <property type="entry name" value="PSD1"/>
    <property type="match status" value="1"/>
</dbReference>
<dbReference type="RefSeq" id="WP_231756515.1">
    <property type="nucleotide sequence ID" value="NZ_CP036433.1"/>
</dbReference>
<feature type="domain" description="DUF1549" evidence="2">
    <location>
        <begin position="344"/>
        <end position="553"/>
    </location>
</feature>
<feature type="domain" description="DUF1553" evidence="3">
    <location>
        <begin position="630"/>
        <end position="893"/>
    </location>
</feature>
<evidence type="ECO:0000259" key="2">
    <source>
        <dbReference type="Pfam" id="PF07583"/>
    </source>
</evidence>
<proteinExistence type="predicted"/>
<keyword evidence="6" id="KW-1185">Reference proteome</keyword>
<accession>A0A518DLW2</accession>
<dbReference type="Pfam" id="PF07583">
    <property type="entry name" value="PSCyt2"/>
    <property type="match status" value="1"/>
</dbReference>
<name>A0A518DLW2_9BACT</name>
<reference evidence="5 6" key="1">
    <citation type="submission" date="2019-02" db="EMBL/GenBank/DDBJ databases">
        <title>Deep-cultivation of Planctomycetes and their phenomic and genomic characterization uncovers novel biology.</title>
        <authorList>
            <person name="Wiegand S."/>
            <person name="Jogler M."/>
            <person name="Boedeker C."/>
            <person name="Pinto D."/>
            <person name="Vollmers J."/>
            <person name="Rivas-Marin E."/>
            <person name="Kohn T."/>
            <person name="Peeters S.H."/>
            <person name="Heuer A."/>
            <person name="Rast P."/>
            <person name="Oberbeckmann S."/>
            <person name="Bunk B."/>
            <person name="Jeske O."/>
            <person name="Meyerdierks A."/>
            <person name="Storesund J.E."/>
            <person name="Kallscheuer N."/>
            <person name="Luecker S."/>
            <person name="Lage O.M."/>
            <person name="Pohl T."/>
            <person name="Merkel B.J."/>
            <person name="Hornburger P."/>
            <person name="Mueller R.-W."/>
            <person name="Bruemmer F."/>
            <person name="Labrenz M."/>
            <person name="Spormann A.M."/>
            <person name="Op den Camp H."/>
            <person name="Overmann J."/>
            <person name="Amann R."/>
            <person name="Jetten M.S.M."/>
            <person name="Mascher T."/>
            <person name="Medema M.H."/>
            <person name="Devos D.P."/>
            <person name="Kaster A.-K."/>
            <person name="Ovreas L."/>
            <person name="Rohde M."/>
            <person name="Galperin M.Y."/>
            <person name="Jogler C."/>
        </authorList>
    </citation>
    <scope>NUCLEOTIDE SEQUENCE [LARGE SCALE GENOMIC DNA]</scope>
    <source>
        <strain evidence="5 6">Pla85_3_4</strain>
    </source>
</reference>
<dbReference type="SUPFAM" id="SSF46626">
    <property type="entry name" value="Cytochrome c"/>
    <property type="match status" value="1"/>
</dbReference>
<evidence type="ECO:0000259" key="3">
    <source>
        <dbReference type="Pfam" id="PF07587"/>
    </source>
</evidence>
<dbReference type="GO" id="GO:0020037">
    <property type="term" value="F:heme binding"/>
    <property type="evidence" value="ECO:0007669"/>
    <property type="project" value="InterPro"/>
</dbReference>
<dbReference type="InterPro" id="IPR011444">
    <property type="entry name" value="DUF1549"/>
</dbReference>
<gene>
    <name evidence="5" type="ORF">Pla8534_05880</name>
</gene>
<dbReference type="PANTHER" id="PTHR35889">
    <property type="entry name" value="CYCLOINULO-OLIGOSACCHARIDE FRUCTANOTRANSFERASE-RELATED"/>
    <property type="match status" value="1"/>
</dbReference>
<dbReference type="Pfam" id="PF07635">
    <property type="entry name" value="PSCyt1"/>
    <property type="match status" value="1"/>
</dbReference>
<evidence type="ECO:0000256" key="1">
    <source>
        <dbReference type="SAM" id="MobiDB-lite"/>
    </source>
</evidence>
<dbReference type="Proteomes" id="UP000317648">
    <property type="component" value="Chromosome"/>
</dbReference>
<protein>
    <submittedName>
        <fullName evidence="5">Planctomycete cytochrome C</fullName>
    </submittedName>
</protein>
<dbReference type="AlphaFoldDB" id="A0A518DLW2"/>
<dbReference type="InterPro" id="IPR036909">
    <property type="entry name" value="Cyt_c-like_dom_sf"/>
</dbReference>